<dbReference type="Pfam" id="PF20567">
    <property type="entry name" value="DUF6776"/>
    <property type="match status" value="1"/>
</dbReference>
<name>A0A2N8KAM4_9BURK</name>
<dbReference type="EMBL" id="POQS01000009">
    <property type="protein sequence ID" value="PND30492.1"/>
    <property type="molecule type" value="Genomic_DNA"/>
</dbReference>
<evidence type="ECO:0000313" key="4">
    <source>
        <dbReference type="Proteomes" id="UP000235994"/>
    </source>
</evidence>
<protein>
    <submittedName>
        <fullName evidence="3">Uncharacterized protein</fullName>
    </submittedName>
</protein>
<feature type="transmembrane region" description="Helical" evidence="2">
    <location>
        <begin position="20"/>
        <end position="39"/>
    </location>
</feature>
<keyword evidence="4" id="KW-1185">Reference proteome</keyword>
<dbReference type="RefSeq" id="WP_102775799.1">
    <property type="nucleotide sequence ID" value="NZ_POQS01000009.1"/>
</dbReference>
<keyword evidence="2" id="KW-1133">Transmembrane helix</keyword>
<evidence type="ECO:0000256" key="1">
    <source>
        <dbReference type="SAM" id="Coils"/>
    </source>
</evidence>
<evidence type="ECO:0000313" key="3">
    <source>
        <dbReference type="EMBL" id="PND30492.1"/>
    </source>
</evidence>
<evidence type="ECO:0000256" key="2">
    <source>
        <dbReference type="SAM" id="Phobius"/>
    </source>
</evidence>
<dbReference type="AlphaFoldDB" id="A0A2N8KAM4"/>
<sequence length="248" mass="26504">MPPDPNATPQTRPAGGLLRVFAGLLAGVLLGGSAGYFYARQLYRPQDAVVISARQAEAQEESMRQQATQLRYVQGQLDAADGELVIERAARQELETELRAVQAEVGRVRDQLAFYEQLLPPGPEGAVDIRGVQIDRGGGGLRYKVLLMRSGRNGGTPFAGALRFQATGTLQGETVTVELAPLQVKAESGPVTNTGESTAAASLALQFDQYQRSQGVLALPEGFVPESVTVSVLEGETVRASRNVKLEL</sequence>
<keyword evidence="2" id="KW-0472">Membrane</keyword>
<proteinExistence type="predicted"/>
<dbReference type="Proteomes" id="UP000235994">
    <property type="component" value="Unassembled WGS sequence"/>
</dbReference>
<feature type="coiled-coil region" evidence="1">
    <location>
        <begin position="77"/>
        <end position="111"/>
    </location>
</feature>
<gene>
    <name evidence="3" type="ORF">C1I89_29370</name>
</gene>
<organism evidence="3 4">
    <name type="scientific">Achromobacter pulmonis</name>
    <dbReference type="NCBI Taxonomy" id="1389932"/>
    <lineage>
        <taxon>Bacteria</taxon>
        <taxon>Pseudomonadati</taxon>
        <taxon>Pseudomonadota</taxon>
        <taxon>Betaproteobacteria</taxon>
        <taxon>Burkholderiales</taxon>
        <taxon>Alcaligenaceae</taxon>
        <taxon>Achromobacter</taxon>
    </lineage>
</organism>
<comment type="caution">
    <text evidence="3">The sequence shown here is derived from an EMBL/GenBank/DDBJ whole genome shotgun (WGS) entry which is preliminary data.</text>
</comment>
<accession>A0A2N8KAM4</accession>
<reference evidence="3 4" key="1">
    <citation type="submission" date="2018-01" db="EMBL/GenBank/DDBJ databases">
        <title>The draft genome of an aniline degradation strain ANB-1.</title>
        <authorList>
            <person name="Zhang L."/>
            <person name="Jiang J."/>
        </authorList>
    </citation>
    <scope>NUCLEOTIDE SEQUENCE [LARGE SCALE GENOMIC DNA]</scope>
    <source>
        <strain evidence="3 4">ANB-1</strain>
    </source>
</reference>
<keyword evidence="2" id="KW-0812">Transmembrane</keyword>
<keyword evidence="1" id="KW-0175">Coiled coil</keyword>
<dbReference type="InterPro" id="IPR046703">
    <property type="entry name" value="DUF6776"/>
</dbReference>